<dbReference type="KEGG" id="tsu:Tresu_1765"/>
<reference evidence="3" key="2">
    <citation type="submission" date="2011-04" db="EMBL/GenBank/DDBJ databases">
        <title>The complete genome of chromosome of Treponema succinifaciens DSM 2489.</title>
        <authorList>
            <person name="Lucas S."/>
            <person name="Copeland A."/>
            <person name="Lapidus A."/>
            <person name="Bruce D."/>
            <person name="Goodwin L."/>
            <person name="Pitluck S."/>
            <person name="Peters L."/>
            <person name="Kyrpides N."/>
            <person name="Mavromatis K."/>
            <person name="Ivanova N."/>
            <person name="Ovchinnikova G."/>
            <person name="Teshima H."/>
            <person name="Detter J.C."/>
            <person name="Tapia R."/>
            <person name="Han C."/>
            <person name="Land M."/>
            <person name="Hauser L."/>
            <person name="Markowitz V."/>
            <person name="Cheng J.-F."/>
            <person name="Hugenholtz P."/>
            <person name="Woyke T."/>
            <person name="Wu D."/>
            <person name="Gronow S."/>
            <person name="Wellnitz S."/>
            <person name="Brambilla E."/>
            <person name="Klenk H.-P."/>
            <person name="Eisen J.A."/>
        </authorList>
    </citation>
    <scope>NUCLEOTIDE SEQUENCE [LARGE SCALE GENOMIC DNA]</scope>
    <source>
        <strain evidence="3">ATCC 33096 / DSM 2489 / 6091</strain>
    </source>
</reference>
<dbReference type="HOGENOM" id="CLU_1651420_0_0_12"/>
<dbReference type="STRING" id="869209.Tresu_1765"/>
<dbReference type="GeneID" id="302998908"/>
<reference evidence="2 3" key="1">
    <citation type="journal article" date="2011" name="Stand. Genomic Sci.">
        <title>Complete genome sequence of Treponema succinifaciens type strain (6091).</title>
        <authorList>
            <person name="Han C."/>
            <person name="Gronow S."/>
            <person name="Teshima H."/>
            <person name="Lapidus A."/>
            <person name="Nolan M."/>
            <person name="Lucas S."/>
            <person name="Hammon N."/>
            <person name="Deshpande S."/>
            <person name="Cheng J.F."/>
            <person name="Zeytun A."/>
            <person name="Tapia R."/>
            <person name="Goodwin L."/>
            <person name="Pitluck S."/>
            <person name="Liolios K."/>
            <person name="Pagani I."/>
            <person name="Ivanova N."/>
            <person name="Mavromatis K."/>
            <person name="Mikhailova N."/>
            <person name="Huntemann M."/>
            <person name="Pati A."/>
            <person name="Chen A."/>
            <person name="Palaniappan K."/>
            <person name="Land M."/>
            <person name="Hauser L."/>
            <person name="Brambilla E.M."/>
            <person name="Rohde M."/>
            <person name="Goker M."/>
            <person name="Woyke T."/>
            <person name="Bristow J."/>
            <person name="Eisen J.A."/>
            <person name="Markowitz V."/>
            <person name="Hugenholtz P."/>
            <person name="Kyrpides N.C."/>
            <person name="Klenk H.P."/>
            <person name="Detter J.C."/>
        </authorList>
    </citation>
    <scope>NUCLEOTIDE SEQUENCE [LARGE SCALE GENOMIC DNA]</scope>
    <source>
        <strain evidence="3">ATCC 33096 / DSM 2489 / 6091</strain>
    </source>
</reference>
<dbReference type="EMBL" id="CP002631">
    <property type="protein sequence ID" value="AEB14656.1"/>
    <property type="molecule type" value="Genomic_DNA"/>
</dbReference>
<dbReference type="Proteomes" id="UP000006852">
    <property type="component" value="Chromosome"/>
</dbReference>
<keyword evidence="1" id="KW-0472">Membrane</keyword>
<proteinExistence type="predicted"/>
<evidence type="ECO:0000313" key="2">
    <source>
        <dbReference type="EMBL" id="AEB14656.1"/>
    </source>
</evidence>
<sequence length="160" mass="18910">MSYYDDDSVLRKIICFFVFLILFALLLFVIAYGLNLGDKKSEAKSIECTVNYVSLVKYSNSSTLCRYVYLTMPNGKEIEIEDKALYDVAKNHIGQKIKIEVSQTYFLRKDGKKHIVRNHIFRPVKVLEVEGEYQEYEEKIQNVERKTEVPIYFHYFPLIR</sequence>
<organism evidence="2 3">
    <name type="scientific">Treponema succinifaciens (strain ATCC 33096 / DSM 2489 / 6091)</name>
    <dbReference type="NCBI Taxonomy" id="869209"/>
    <lineage>
        <taxon>Bacteria</taxon>
        <taxon>Pseudomonadati</taxon>
        <taxon>Spirochaetota</taxon>
        <taxon>Spirochaetia</taxon>
        <taxon>Spirochaetales</taxon>
        <taxon>Treponemataceae</taxon>
        <taxon>Treponema</taxon>
    </lineage>
</organism>
<name>F2NT65_TRES6</name>
<dbReference type="RefSeq" id="WP_013701937.1">
    <property type="nucleotide sequence ID" value="NC_015385.1"/>
</dbReference>
<feature type="transmembrane region" description="Helical" evidence="1">
    <location>
        <begin position="13"/>
        <end position="34"/>
    </location>
</feature>
<dbReference type="AlphaFoldDB" id="F2NT65"/>
<accession>F2NT65</accession>
<gene>
    <name evidence="2" type="ordered locus">Tresu_1765</name>
</gene>
<keyword evidence="1" id="KW-0812">Transmembrane</keyword>
<evidence type="ECO:0000313" key="3">
    <source>
        <dbReference type="Proteomes" id="UP000006852"/>
    </source>
</evidence>
<keyword evidence="1" id="KW-1133">Transmembrane helix</keyword>
<evidence type="ECO:0000256" key="1">
    <source>
        <dbReference type="SAM" id="Phobius"/>
    </source>
</evidence>
<protein>
    <submittedName>
        <fullName evidence="2">Uncharacterized protein</fullName>
    </submittedName>
</protein>
<keyword evidence="3" id="KW-1185">Reference proteome</keyword>